<dbReference type="InterPro" id="IPR015943">
    <property type="entry name" value="WD40/YVTN_repeat-like_dom_sf"/>
</dbReference>
<comment type="caution">
    <text evidence="3">The sequence shown here is derived from an EMBL/GenBank/DDBJ whole genome shotgun (WGS) entry which is preliminary data.</text>
</comment>
<dbReference type="PROSITE" id="PS51272">
    <property type="entry name" value="SLH"/>
    <property type="match status" value="3"/>
</dbReference>
<dbReference type="Gene3D" id="2.130.10.10">
    <property type="entry name" value="YVTN repeat-like/Quinoprotein amine dehydrogenase"/>
    <property type="match status" value="2"/>
</dbReference>
<evidence type="ECO:0000259" key="2">
    <source>
        <dbReference type="PROSITE" id="PS51272"/>
    </source>
</evidence>
<dbReference type="PANTHER" id="PTHR43308">
    <property type="entry name" value="OUTER MEMBRANE PROTEIN ALPHA-RELATED"/>
    <property type="match status" value="1"/>
</dbReference>
<sequence>MEKLVFKVQVKKKIASVLILFLLFFTMSNVFYRSTSHASTTTISNVLNKSVIDWKLDESAGYIYAITSDTNELLFIRTSDLQVVKQLPIGSGPSGIAMDNGKLYIPLSGATQIKVVDIASQAISSTINTAGGRSPFRVAVDGTKLYYVVKDNSSFIYDINLTSNQETQVDVYPNDYYMADLVVDTTTHTLYVGESGLSGTDLAAYSTQTDTLIPNNQSTYYEGYGFSYPNRKVILDGNDVFFAGHKLDKNNLKIIHGDYKDGYYENKLHYVKGSYVFSDSAVYDRENFTKITNLPYTTERVLMDSADAVYLFNTLTKTVDKVSLNLTPTNTITQATYLDNKLSFTVPITDMVFSQETGLVYAVSQDTNKLLYINPATLSIEHEMFIGSKPTDIDIYNGKLYVALFGSTKIAVTDTQYTGAIANLIVNEPPFHIAISPDTIYYLPEYGGSGNRNLYTYDVASGVAKKVAFSDQINTSFYQGDLIYSSELNKLYIGESQSSPSYLSLVGPDPANVGKYKTYDKSNGYSPSSRPLVKDEAEIFFAGKKLDAGNLMSINASYGEQVIFARNQYVFSKKAVYDRTNANKLFDLPFTIDHVTMADDGSVVLYSLAKNGIYRYTSVEEIKIPREIPKSSSFTDTNYTSGQIQGSLKWAVPDDQSYITSYTAYYLDAQGNKLGMIGELAKGGANAISVASTAIPANAKQMGVFSKNAYAESVKYTASPIYDSPNFLAGKLSFTEANTSTGLYNGSLQWSPGDETGITGYAVYFLDANLQAVGNAITKVNAGTVTYGVYNIQTVPSNAVNIGVVALNHLQQELNMISLINVWDNISAVPVTVANSVYLPAPGAISFTSTETDTGKVGGALSWKAAIDQSQLTGYKVFFLNANNEKVGNLAIVKKTTGSSYRITIPNGTVLPSGAVKIAIAAVNTSGESKNLSVLESIETIGTPDQGTDPIHVPDPNPNPNPNPGSGSDSGSGSGSGSGTVPDSTVPKVEISTNDKGQIVVKLTFTNKQLAEIIAKQLLSQVDSLIKTVVIEIQGQGDFAQTELSASAITQAASLNAETMIHVQSSIGEVKFSADSIKQAVEQQGLAIDTTKITVSLSKIDAELEKSFGILLQKSSVEQVLKPIDFTIQAVSGDKQTEITTVNSYIQHSLLVPGLTNITAIKNLAGVVFDPITNTYYPVPTFFTVSEDGTLQANMIRKGNSIYSLVKNVKTFEDVPSSHFAKEAIETLASKFIVSGYDNGSFGYDSPVTRAEFAALLIRGLGIQPKSGLPAKFNDVQTNAWYAAPVYAAVEAGLVSGYEDGTFKPNQPITRQEMMKMVHSMLQAGGYTKQLTETEKNAAINKFGDQLSIQPWAREAVAVGIQEGIVNGLTDSTFSPATPADRGQSAKILYQSLKVLKFIN</sequence>
<evidence type="ECO:0000313" key="3">
    <source>
        <dbReference type="EMBL" id="NOU91491.1"/>
    </source>
</evidence>
<accession>A0ABX1ZGX6</accession>
<feature type="domain" description="SLH" evidence="2">
    <location>
        <begin position="1340"/>
        <end position="1400"/>
    </location>
</feature>
<feature type="compositionally biased region" description="Gly residues" evidence="1">
    <location>
        <begin position="968"/>
        <end position="978"/>
    </location>
</feature>
<reference evidence="3 4" key="1">
    <citation type="submission" date="2019-10" db="EMBL/GenBank/DDBJ databases">
        <title>Description of Paenibacillus choica sp. nov.</title>
        <authorList>
            <person name="Carlier A."/>
            <person name="Qi S."/>
        </authorList>
    </citation>
    <scope>NUCLEOTIDE SEQUENCE [LARGE SCALE GENOMIC DNA]</scope>
    <source>
        <strain evidence="3 4">LMG 31460</strain>
    </source>
</reference>
<dbReference type="SUPFAM" id="SSF63825">
    <property type="entry name" value="YWTD domain"/>
    <property type="match status" value="2"/>
</dbReference>
<evidence type="ECO:0000313" key="4">
    <source>
        <dbReference type="Proteomes" id="UP000658690"/>
    </source>
</evidence>
<dbReference type="InterPro" id="IPR051465">
    <property type="entry name" value="Cell_Envelope_Struct_Comp"/>
</dbReference>
<feature type="domain" description="SLH" evidence="2">
    <location>
        <begin position="1269"/>
        <end position="1332"/>
    </location>
</feature>
<dbReference type="PANTHER" id="PTHR43308:SF1">
    <property type="entry name" value="OUTER MEMBRANE PROTEIN ALPHA"/>
    <property type="match status" value="1"/>
</dbReference>
<evidence type="ECO:0000256" key="1">
    <source>
        <dbReference type="SAM" id="MobiDB-lite"/>
    </source>
</evidence>
<keyword evidence="4" id="KW-1185">Reference proteome</keyword>
<feature type="compositionally biased region" description="Pro residues" evidence="1">
    <location>
        <begin position="953"/>
        <end position="963"/>
    </location>
</feature>
<dbReference type="RefSeq" id="WP_171694172.1">
    <property type="nucleotide sequence ID" value="NZ_WHOC01000198.1"/>
</dbReference>
<gene>
    <name evidence="3" type="ORF">GC102_38060</name>
</gene>
<feature type="domain" description="SLH" evidence="2">
    <location>
        <begin position="1208"/>
        <end position="1268"/>
    </location>
</feature>
<proteinExistence type="predicted"/>
<dbReference type="InterPro" id="IPR001119">
    <property type="entry name" value="SLH_dom"/>
</dbReference>
<dbReference type="EMBL" id="WHOC01000198">
    <property type="protein sequence ID" value="NOU91491.1"/>
    <property type="molecule type" value="Genomic_DNA"/>
</dbReference>
<feature type="region of interest" description="Disordered" evidence="1">
    <location>
        <begin position="941"/>
        <end position="989"/>
    </location>
</feature>
<name>A0ABX1ZGX6_9BACL</name>
<dbReference type="Proteomes" id="UP000658690">
    <property type="component" value="Unassembled WGS sequence"/>
</dbReference>
<dbReference type="Pfam" id="PF00395">
    <property type="entry name" value="SLH"/>
    <property type="match status" value="3"/>
</dbReference>
<protein>
    <recommendedName>
        <fullName evidence="2">SLH domain-containing protein</fullName>
    </recommendedName>
</protein>
<organism evidence="3 4">
    <name type="scientific">Paenibacillus germinis</name>
    <dbReference type="NCBI Taxonomy" id="2654979"/>
    <lineage>
        <taxon>Bacteria</taxon>
        <taxon>Bacillati</taxon>
        <taxon>Bacillota</taxon>
        <taxon>Bacilli</taxon>
        <taxon>Bacillales</taxon>
        <taxon>Paenibacillaceae</taxon>
        <taxon>Paenibacillus</taxon>
    </lineage>
</organism>